<gene>
    <name evidence="2" type="ORF">BDV96DRAFT_563607</name>
</gene>
<feature type="compositionally biased region" description="Basic residues" evidence="1">
    <location>
        <begin position="99"/>
        <end position="108"/>
    </location>
</feature>
<evidence type="ECO:0000256" key="1">
    <source>
        <dbReference type="SAM" id="MobiDB-lite"/>
    </source>
</evidence>
<dbReference type="AlphaFoldDB" id="A0A6A5ZNT7"/>
<sequence length="157" mass="17159">MWAGRKAQKRNHVAVGASMSRCSPSHTGWAQYAARRPSPGGLRQGPRTAPLLHCKPCHFALRAGSAPRCCRGLLGYSTYARRWELGGWMHAHAHDARPGGRRFNRSRGRGVTGVSSASTASGSADRAGERRRAQDERAWHGRGVTGRERGVRECETC</sequence>
<protein>
    <submittedName>
        <fullName evidence="2">Uncharacterized protein</fullName>
    </submittedName>
</protein>
<dbReference type="Proteomes" id="UP000799770">
    <property type="component" value="Unassembled WGS sequence"/>
</dbReference>
<feature type="compositionally biased region" description="Basic and acidic residues" evidence="1">
    <location>
        <begin position="126"/>
        <end position="144"/>
    </location>
</feature>
<reference evidence="2" key="1">
    <citation type="journal article" date="2020" name="Stud. Mycol.">
        <title>101 Dothideomycetes genomes: a test case for predicting lifestyles and emergence of pathogens.</title>
        <authorList>
            <person name="Haridas S."/>
            <person name="Albert R."/>
            <person name="Binder M."/>
            <person name="Bloem J."/>
            <person name="Labutti K."/>
            <person name="Salamov A."/>
            <person name="Andreopoulos B."/>
            <person name="Baker S."/>
            <person name="Barry K."/>
            <person name="Bills G."/>
            <person name="Bluhm B."/>
            <person name="Cannon C."/>
            <person name="Castanera R."/>
            <person name="Culley D."/>
            <person name="Daum C."/>
            <person name="Ezra D."/>
            <person name="Gonzalez J."/>
            <person name="Henrissat B."/>
            <person name="Kuo A."/>
            <person name="Liang C."/>
            <person name="Lipzen A."/>
            <person name="Lutzoni F."/>
            <person name="Magnuson J."/>
            <person name="Mondo S."/>
            <person name="Nolan M."/>
            <person name="Ohm R."/>
            <person name="Pangilinan J."/>
            <person name="Park H.-J."/>
            <person name="Ramirez L."/>
            <person name="Alfaro M."/>
            <person name="Sun H."/>
            <person name="Tritt A."/>
            <person name="Yoshinaga Y."/>
            <person name="Zwiers L.-H."/>
            <person name="Turgeon B."/>
            <person name="Goodwin S."/>
            <person name="Spatafora J."/>
            <person name="Crous P."/>
            <person name="Grigoriev I."/>
        </authorList>
    </citation>
    <scope>NUCLEOTIDE SEQUENCE</scope>
    <source>
        <strain evidence="2">CBS 627.86</strain>
    </source>
</reference>
<keyword evidence="3" id="KW-1185">Reference proteome</keyword>
<accession>A0A6A5ZNT7</accession>
<feature type="region of interest" description="Disordered" evidence="1">
    <location>
        <begin position="94"/>
        <end position="144"/>
    </location>
</feature>
<proteinExistence type="predicted"/>
<evidence type="ECO:0000313" key="2">
    <source>
        <dbReference type="EMBL" id="KAF2121109.1"/>
    </source>
</evidence>
<evidence type="ECO:0000313" key="3">
    <source>
        <dbReference type="Proteomes" id="UP000799770"/>
    </source>
</evidence>
<feature type="compositionally biased region" description="Low complexity" evidence="1">
    <location>
        <begin position="112"/>
        <end position="124"/>
    </location>
</feature>
<organism evidence="2 3">
    <name type="scientific">Lophiotrema nucula</name>
    <dbReference type="NCBI Taxonomy" id="690887"/>
    <lineage>
        <taxon>Eukaryota</taxon>
        <taxon>Fungi</taxon>
        <taxon>Dikarya</taxon>
        <taxon>Ascomycota</taxon>
        <taxon>Pezizomycotina</taxon>
        <taxon>Dothideomycetes</taxon>
        <taxon>Pleosporomycetidae</taxon>
        <taxon>Pleosporales</taxon>
        <taxon>Lophiotremataceae</taxon>
        <taxon>Lophiotrema</taxon>
    </lineage>
</organism>
<name>A0A6A5ZNT7_9PLEO</name>
<dbReference type="EMBL" id="ML977312">
    <property type="protein sequence ID" value="KAF2121109.1"/>
    <property type="molecule type" value="Genomic_DNA"/>
</dbReference>